<feature type="transmembrane region" description="Helical" evidence="9">
    <location>
        <begin position="238"/>
        <end position="257"/>
    </location>
</feature>
<evidence type="ECO:0008006" key="12">
    <source>
        <dbReference type="Google" id="ProtNLM"/>
    </source>
</evidence>
<dbReference type="CDD" id="cd00333">
    <property type="entry name" value="MIP"/>
    <property type="match status" value="1"/>
</dbReference>
<dbReference type="Proteomes" id="UP000054560">
    <property type="component" value="Unassembled WGS sequence"/>
</dbReference>
<dbReference type="InterPro" id="IPR000425">
    <property type="entry name" value="MIP"/>
</dbReference>
<evidence type="ECO:0000256" key="4">
    <source>
        <dbReference type="ARBA" id="ARBA00022692"/>
    </source>
</evidence>
<dbReference type="OrthoDB" id="3222at2759"/>
<feature type="region of interest" description="Disordered" evidence="8">
    <location>
        <begin position="1"/>
        <end position="59"/>
    </location>
</feature>
<evidence type="ECO:0000313" key="11">
    <source>
        <dbReference type="Proteomes" id="UP000054560"/>
    </source>
</evidence>
<protein>
    <recommendedName>
        <fullName evidence="12">Aquaporin</fullName>
    </recommendedName>
</protein>
<reference evidence="10 11" key="1">
    <citation type="submission" date="2011-02" db="EMBL/GenBank/DDBJ databases">
        <title>The Genome Sequence of Sphaeroforma arctica JP610.</title>
        <authorList>
            <consortium name="The Broad Institute Genome Sequencing Platform"/>
            <person name="Russ C."/>
            <person name="Cuomo C."/>
            <person name="Young S.K."/>
            <person name="Zeng Q."/>
            <person name="Gargeya S."/>
            <person name="Alvarado L."/>
            <person name="Berlin A."/>
            <person name="Chapman S.B."/>
            <person name="Chen Z."/>
            <person name="Freedman E."/>
            <person name="Gellesch M."/>
            <person name="Goldberg J."/>
            <person name="Griggs A."/>
            <person name="Gujja S."/>
            <person name="Heilman E."/>
            <person name="Heiman D."/>
            <person name="Howarth C."/>
            <person name="Mehta T."/>
            <person name="Neiman D."/>
            <person name="Pearson M."/>
            <person name="Roberts A."/>
            <person name="Saif S."/>
            <person name="Shea T."/>
            <person name="Shenoy N."/>
            <person name="Sisk P."/>
            <person name="Stolte C."/>
            <person name="Sykes S."/>
            <person name="White J."/>
            <person name="Yandava C."/>
            <person name="Burger G."/>
            <person name="Gray M.W."/>
            <person name="Holland P.W.H."/>
            <person name="King N."/>
            <person name="Lang F.B.F."/>
            <person name="Roger A.J."/>
            <person name="Ruiz-Trillo I."/>
            <person name="Haas B."/>
            <person name="Nusbaum C."/>
            <person name="Birren B."/>
        </authorList>
    </citation>
    <scope>NUCLEOTIDE SEQUENCE [LARGE SCALE GENOMIC DNA]</scope>
    <source>
        <strain evidence="10 11">JP610</strain>
    </source>
</reference>
<dbReference type="EMBL" id="KQ242865">
    <property type="protein sequence ID" value="KNC77034.1"/>
    <property type="molecule type" value="Genomic_DNA"/>
</dbReference>
<dbReference type="GO" id="GO:0005886">
    <property type="term" value="C:plasma membrane"/>
    <property type="evidence" value="ECO:0007669"/>
    <property type="project" value="TreeGrafter"/>
</dbReference>
<keyword evidence="6 9" id="KW-0472">Membrane</keyword>
<dbReference type="Gene3D" id="1.20.1080.10">
    <property type="entry name" value="Glycerol uptake facilitator protein"/>
    <property type="match status" value="1"/>
</dbReference>
<feature type="transmembrane region" description="Helical" evidence="9">
    <location>
        <begin position="155"/>
        <end position="177"/>
    </location>
</feature>
<dbReference type="GO" id="GO:0015250">
    <property type="term" value="F:water channel activity"/>
    <property type="evidence" value="ECO:0007669"/>
    <property type="project" value="TreeGrafter"/>
</dbReference>
<feature type="compositionally biased region" description="Basic and acidic residues" evidence="8">
    <location>
        <begin position="20"/>
        <end position="47"/>
    </location>
</feature>
<organism evidence="10 11">
    <name type="scientific">Sphaeroforma arctica JP610</name>
    <dbReference type="NCBI Taxonomy" id="667725"/>
    <lineage>
        <taxon>Eukaryota</taxon>
        <taxon>Ichthyosporea</taxon>
        <taxon>Ichthyophonida</taxon>
        <taxon>Sphaeroforma</taxon>
    </lineage>
</organism>
<dbReference type="GO" id="GO:0015254">
    <property type="term" value="F:glycerol channel activity"/>
    <property type="evidence" value="ECO:0007669"/>
    <property type="project" value="TreeGrafter"/>
</dbReference>
<dbReference type="NCBIfam" id="TIGR00861">
    <property type="entry name" value="MIP"/>
    <property type="match status" value="1"/>
</dbReference>
<gene>
    <name evidence="10" type="ORF">SARC_10497</name>
</gene>
<dbReference type="InterPro" id="IPR022357">
    <property type="entry name" value="MIP_CS"/>
</dbReference>
<evidence type="ECO:0000256" key="1">
    <source>
        <dbReference type="ARBA" id="ARBA00004141"/>
    </source>
</evidence>
<sequence>MVSEIDNANSELAMMGSSSADKERKKSEKKINADHHTPNNDDTHRVNIDSAMADDPNYDTDSEKATCEEYFDVPLWRECIGEILGTMTLVAFGDGVVGQIVISDGGAGNYTNIALTWGMAVTAGIYVSKGTSLSHLNPAVTFSFALLRQFPWKKVIPYMISQLFGAFVGAVLVWSVYFPGKDDSYYTQETAGVFSTYPAANATNLNCFWTEVVGTALLMAGILTVSEVRSKTPTMPDWLTPIMVGGVVVIIGMSFGFNSGYAINPARDLGPRLVAMMCGWGTDPFTWDDYYFWIPIVAPMIGGPIGSFLYELLLGMHYKRDIKPVTSRDRRTPVDNAC</sequence>
<dbReference type="Pfam" id="PF00230">
    <property type="entry name" value="MIP"/>
    <property type="match status" value="1"/>
</dbReference>
<dbReference type="RefSeq" id="XP_014150936.1">
    <property type="nucleotide sequence ID" value="XM_014295461.1"/>
</dbReference>
<evidence type="ECO:0000256" key="2">
    <source>
        <dbReference type="ARBA" id="ARBA00006175"/>
    </source>
</evidence>
<keyword evidence="3 7" id="KW-0813">Transport</keyword>
<evidence type="ECO:0000256" key="8">
    <source>
        <dbReference type="SAM" id="MobiDB-lite"/>
    </source>
</evidence>
<dbReference type="PANTHER" id="PTHR43829">
    <property type="entry name" value="AQUAPORIN OR AQUAGLYCEROPORIN RELATED"/>
    <property type="match status" value="1"/>
</dbReference>
<evidence type="ECO:0000256" key="6">
    <source>
        <dbReference type="ARBA" id="ARBA00023136"/>
    </source>
</evidence>
<dbReference type="AlphaFoldDB" id="A0A0L0FJT1"/>
<feature type="transmembrane region" description="Helical" evidence="9">
    <location>
        <begin position="208"/>
        <end position="226"/>
    </location>
</feature>
<keyword evidence="5 9" id="KW-1133">Transmembrane helix</keyword>
<dbReference type="STRING" id="667725.A0A0L0FJT1"/>
<feature type="transmembrane region" description="Helical" evidence="9">
    <location>
        <begin position="290"/>
        <end position="313"/>
    </location>
</feature>
<proteinExistence type="inferred from homology"/>
<accession>A0A0L0FJT1</accession>
<dbReference type="InterPro" id="IPR023271">
    <property type="entry name" value="Aquaporin-like"/>
</dbReference>
<evidence type="ECO:0000256" key="5">
    <source>
        <dbReference type="ARBA" id="ARBA00022989"/>
    </source>
</evidence>
<keyword evidence="11" id="KW-1185">Reference proteome</keyword>
<feature type="compositionally biased region" description="Polar residues" evidence="8">
    <location>
        <begin position="1"/>
        <end position="10"/>
    </location>
</feature>
<evidence type="ECO:0000256" key="7">
    <source>
        <dbReference type="RuleBase" id="RU000477"/>
    </source>
</evidence>
<evidence type="ECO:0000256" key="9">
    <source>
        <dbReference type="SAM" id="Phobius"/>
    </source>
</evidence>
<dbReference type="SUPFAM" id="SSF81338">
    <property type="entry name" value="Aquaporin-like"/>
    <property type="match status" value="1"/>
</dbReference>
<dbReference type="PANTHER" id="PTHR43829:SF9">
    <property type="entry name" value="AQUAPORIN-9"/>
    <property type="match status" value="1"/>
</dbReference>
<keyword evidence="4 7" id="KW-0812">Transmembrane</keyword>
<dbReference type="PRINTS" id="PR00783">
    <property type="entry name" value="MINTRINSICP"/>
</dbReference>
<name>A0A0L0FJT1_9EUKA</name>
<dbReference type="GeneID" id="25911001"/>
<comment type="similarity">
    <text evidence="2 7">Belongs to the MIP/aquaporin (TC 1.A.8) family.</text>
</comment>
<dbReference type="PROSITE" id="PS00221">
    <property type="entry name" value="MIP"/>
    <property type="match status" value="1"/>
</dbReference>
<evidence type="ECO:0000313" key="10">
    <source>
        <dbReference type="EMBL" id="KNC77034.1"/>
    </source>
</evidence>
<comment type="subcellular location">
    <subcellularLocation>
        <location evidence="1">Membrane</location>
        <topology evidence="1">Multi-pass membrane protein</topology>
    </subcellularLocation>
</comment>
<evidence type="ECO:0000256" key="3">
    <source>
        <dbReference type="ARBA" id="ARBA00022448"/>
    </source>
</evidence>
<dbReference type="InterPro" id="IPR050363">
    <property type="entry name" value="MIP/Aquaporin"/>
</dbReference>
<dbReference type="eggNOG" id="KOG0224">
    <property type="taxonomic scope" value="Eukaryota"/>
</dbReference>